<keyword evidence="1" id="KW-0028">Amino-acid biosynthesis</keyword>
<dbReference type="InterPro" id="IPR002575">
    <property type="entry name" value="Aminoglycoside_PTrfase"/>
</dbReference>
<accession>A0A2H0N4Z4</accession>
<protein>
    <recommendedName>
        <fullName evidence="8">Aminoglycoside phosphotransferase domain-containing protein</fullName>
    </recommendedName>
</protein>
<evidence type="ECO:0000256" key="2">
    <source>
        <dbReference type="ARBA" id="ARBA00022679"/>
    </source>
</evidence>
<evidence type="ECO:0000313" key="9">
    <source>
        <dbReference type="EMBL" id="PIR03963.1"/>
    </source>
</evidence>
<comment type="caution">
    <text evidence="9">The sequence shown here is derived from an EMBL/GenBank/DDBJ whole genome shotgun (WGS) entry which is preliminary data.</text>
</comment>
<dbReference type="Gene3D" id="3.90.1200.10">
    <property type="match status" value="1"/>
</dbReference>
<dbReference type="Gene3D" id="3.30.200.20">
    <property type="entry name" value="Phosphorylase Kinase, domain 1"/>
    <property type="match status" value="1"/>
</dbReference>
<gene>
    <name evidence="9" type="ORF">COV59_02150</name>
</gene>
<evidence type="ECO:0000256" key="7">
    <source>
        <dbReference type="ARBA" id="ARBA00038240"/>
    </source>
</evidence>
<dbReference type="Pfam" id="PF01636">
    <property type="entry name" value="APH"/>
    <property type="match status" value="1"/>
</dbReference>
<reference evidence="9 10" key="1">
    <citation type="submission" date="2017-09" db="EMBL/GenBank/DDBJ databases">
        <title>Depth-based differentiation of microbial function through sediment-hosted aquifers and enrichment of novel symbionts in the deep terrestrial subsurface.</title>
        <authorList>
            <person name="Probst A.J."/>
            <person name="Ladd B."/>
            <person name="Jarett J.K."/>
            <person name="Geller-Mcgrath D.E."/>
            <person name="Sieber C.M."/>
            <person name="Emerson J.B."/>
            <person name="Anantharaman K."/>
            <person name="Thomas B.C."/>
            <person name="Malmstrom R."/>
            <person name="Stieglmeier M."/>
            <person name="Klingl A."/>
            <person name="Woyke T."/>
            <person name="Ryan C.M."/>
            <person name="Banfield J.F."/>
        </authorList>
    </citation>
    <scope>NUCLEOTIDE SEQUENCE [LARGE SCALE GENOMIC DNA]</scope>
    <source>
        <strain evidence="9">CG11_big_fil_rev_8_21_14_0_20_39_34</strain>
    </source>
</reference>
<keyword evidence="5" id="KW-0418">Kinase</keyword>
<evidence type="ECO:0000256" key="6">
    <source>
        <dbReference type="ARBA" id="ARBA00022840"/>
    </source>
</evidence>
<dbReference type="AlphaFoldDB" id="A0A2H0N4Z4"/>
<dbReference type="SUPFAM" id="SSF56112">
    <property type="entry name" value="Protein kinase-like (PK-like)"/>
    <property type="match status" value="1"/>
</dbReference>
<dbReference type="CDD" id="cd05153">
    <property type="entry name" value="HomoserineK_II"/>
    <property type="match status" value="1"/>
</dbReference>
<evidence type="ECO:0000256" key="5">
    <source>
        <dbReference type="ARBA" id="ARBA00022777"/>
    </source>
</evidence>
<dbReference type="Proteomes" id="UP000229600">
    <property type="component" value="Unassembled WGS sequence"/>
</dbReference>
<dbReference type="InterPro" id="IPR011009">
    <property type="entry name" value="Kinase-like_dom_sf"/>
</dbReference>
<dbReference type="GO" id="GO:0009088">
    <property type="term" value="P:threonine biosynthetic process"/>
    <property type="evidence" value="ECO:0007669"/>
    <property type="project" value="UniProtKB-KW"/>
</dbReference>
<organism evidence="9 10">
    <name type="scientific">Candidatus Magasanikbacteria bacterium CG11_big_fil_rev_8_21_14_0_20_39_34</name>
    <dbReference type="NCBI Taxonomy" id="1974653"/>
    <lineage>
        <taxon>Bacteria</taxon>
        <taxon>Candidatus Magasanikiibacteriota</taxon>
    </lineage>
</organism>
<feature type="domain" description="Aminoglycoside phosphotransferase" evidence="8">
    <location>
        <begin position="27"/>
        <end position="236"/>
    </location>
</feature>
<name>A0A2H0N4Z4_9BACT</name>
<dbReference type="PANTHER" id="PTHR21064:SF6">
    <property type="entry name" value="AMINOGLYCOSIDE PHOSPHOTRANSFERASE DOMAIN-CONTAINING PROTEIN"/>
    <property type="match status" value="1"/>
</dbReference>
<evidence type="ECO:0000256" key="1">
    <source>
        <dbReference type="ARBA" id="ARBA00022605"/>
    </source>
</evidence>
<dbReference type="GO" id="GO:0004413">
    <property type="term" value="F:homoserine kinase activity"/>
    <property type="evidence" value="ECO:0007669"/>
    <property type="project" value="InterPro"/>
</dbReference>
<evidence type="ECO:0000256" key="4">
    <source>
        <dbReference type="ARBA" id="ARBA00022741"/>
    </source>
</evidence>
<sequence>MTKKTKLSKKQLLEILSNYNIGESFDFKLIKNGFMHSNYFLEANQGKFILRIYEARNDRQAILEVKVLEKLSFTNIPTPRILLTKEGKYFSEYKNKRIAIFHFLKGKHLEKKRITPKKIKNLGIVLGQMHSSLKNFKPTEVNSKKDYTTSYAKNILKKIKKEKKKNPIFQDEYILNSLKKIKLPKLPMGINHGDMFDDNVLFVGSNVSGVLDFDDCYYGNLLGDVSRGIIYWCIDDVLDFKKCRNFVQSYISQRNLNLKEVEYLYEQTLLIAWVHALHLLEDDVEWTIKLRPIRAIIDLSKITKGEFNLKIFS</sequence>
<keyword evidence="3" id="KW-0791">Threonine biosynthesis</keyword>
<keyword evidence="4" id="KW-0547">Nucleotide-binding</keyword>
<dbReference type="EMBL" id="PCWN01000007">
    <property type="protein sequence ID" value="PIR03963.1"/>
    <property type="molecule type" value="Genomic_DNA"/>
</dbReference>
<comment type="similarity">
    <text evidence="7">Belongs to the pseudomonas-type ThrB family.</text>
</comment>
<dbReference type="InterPro" id="IPR005280">
    <property type="entry name" value="Homoserine_kinase_II"/>
</dbReference>
<keyword evidence="6" id="KW-0067">ATP-binding</keyword>
<proteinExistence type="inferred from homology"/>
<dbReference type="PANTHER" id="PTHR21064">
    <property type="entry name" value="AMINOGLYCOSIDE PHOSPHOTRANSFERASE DOMAIN-CONTAINING PROTEIN-RELATED"/>
    <property type="match status" value="1"/>
</dbReference>
<dbReference type="InterPro" id="IPR050249">
    <property type="entry name" value="Pseudomonas-type_ThrB"/>
</dbReference>
<dbReference type="GO" id="GO:0005524">
    <property type="term" value="F:ATP binding"/>
    <property type="evidence" value="ECO:0007669"/>
    <property type="project" value="UniProtKB-KW"/>
</dbReference>
<evidence type="ECO:0000256" key="3">
    <source>
        <dbReference type="ARBA" id="ARBA00022697"/>
    </source>
</evidence>
<keyword evidence="2" id="KW-0808">Transferase</keyword>
<evidence type="ECO:0000259" key="8">
    <source>
        <dbReference type="Pfam" id="PF01636"/>
    </source>
</evidence>
<evidence type="ECO:0000313" key="10">
    <source>
        <dbReference type="Proteomes" id="UP000229600"/>
    </source>
</evidence>